<dbReference type="CDD" id="cd00093">
    <property type="entry name" value="HTH_XRE"/>
    <property type="match status" value="1"/>
</dbReference>
<dbReference type="Proteomes" id="UP001139263">
    <property type="component" value="Unassembled WGS sequence"/>
</dbReference>
<dbReference type="InterPro" id="IPR001387">
    <property type="entry name" value="Cro/C1-type_HTH"/>
</dbReference>
<organism evidence="2 3">
    <name type="scientific">Sulfoacidibacillus ferrooxidans</name>
    <dbReference type="NCBI Taxonomy" id="2005001"/>
    <lineage>
        <taxon>Bacteria</taxon>
        <taxon>Bacillati</taxon>
        <taxon>Bacillota</taxon>
        <taxon>Bacilli</taxon>
        <taxon>Bacillales</taxon>
        <taxon>Alicyclobacillaceae</taxon>
        <taxon>Sulfoacidibacillus</taxon>
    </lineage>
</organism>
<dbReference type="AlphaFoldDB" id="A0A9X2ADG2"/>
<dbReference type="InterPro" id="IPR017894">
    <property type="entry name" value="HTH_IS21_transposase_type"/>
</dbReference>
<dbReference type="EMBL" id="JALBUF010000031">
    <property type="protein sequence ID" value="MCI0184869.1"/>
    <property type="molecule type" value="Genomic_DNA"/>
</dbReference>
<sequence>MYMQIDIQTSVEICSLVDLPKIKLLMENLKMKVNKSQLAREMGVDRRTINKYLEGFSRKTTKDKRSKIDEYYEVIAALLSTESKQIFYYKRVLWQYLTDNHGLDCSQSAFRAYMKRKPEFESYFNSGQRLPSPQATIRFETDPGIQAQLDWKESIPYETKEGEKVDINVAVL</sequence>
<protein>
    <recommendedName>
        <fullName evidence="1">HTH IS21-type domain-containing protein</fullName>
    </recommendedName>
</protein>
<comment type="caution">
    <text evidence="2">The sequence shown here is derived from an EMBL/GenBank/DDBJ whole genome shotgun (WGS) entry which is preliminary data.</text>
</comment>
<dbReference type="PROSITE" id="PS50531">
    <property type="entry name" value="HTH_IS21"/>
    <property type="match status" value="1"/>
</dbReference>
<feature type="domain" description="HTH IS21-type" evidence="1">
    <location>
        <begin position="20"/>
        <end position="79"/>
    </location>
</feature>
<keyword evidence="3" id="KW-1185">Reference proteome</keyword>
<accession>A0A9X2ADG2</accession>
<gene>
    <name evidence="2" type="ORF">MM817_03166</name>
</gene>
<evidence type="ECO:0000313" key="3">
    <source>
        <dbReference type="Proteomes" id="UP001139263"/>
    </source>
</evidence>
<reference evidence="2" key="1">
    <citation type="submission" date="2022-03" db="EMBL/GenBank/DDBJ databases">
        <title>Draft Genome Sequence of Firmicute Strain S0AB, a Heterotrophic Iron/Sulfur-Oxidizing Extreme Acidophile.</title>
        <authorList>
            <person name="Vergara E."/>
            <person name="Pakostova E."/>
            <person name="Johnson D.B."/>
            <person name="Holmes D.S."/>
        </authorList>
    </citation>
    <scope>NUCLEOTIDE SEQUENCE</scope>
    <source>
        <strain evidence="2">S0AB</strain>
    </source>
</reference>
<name>A0A9X2ADG2_9BACL</name>
<evidence type="ECO:0000259" key="1">
    <source>
        <dbReference type="PROSITE" id="PS50531"/>
    </source>
</evidence>
<evidence type="ECO:0000313" key="2">
    <source>
        <dbReference type="EMBL" id="MCI0184869.1"/>
    </source>
</evidence>
<proteinExistence type="predicted"/>